<organism evidence="2 3">
    <name type="scientific">Theileria orientalis</name>
    <dbReference type="NCBI Taxonomy" id="68886"/>
    <lineage>
        <taxon>Eukaryota</taxon>
        <taxon>Sar</taxon>
        <taxon>Alveolata</taxon>
        <taxon>Apicomplexa</taxon>
        <taxon>Aconoidasida</taxon>
        <taxon>Piroplasmida</taxon>
        <taxon>Theileriidae</taxon>
        <taxon>Theileria</taxon>
    </lineage>
</organism>
<dbReference type="NCBIfam" id="TIGR00296">
    <property type="entry name" value="TIGR00296 family protein"/>
    <property type="match status" value="1"/>
</dbReference>
<evidence type="ECO:0000313" key="3">
    <source>
        <dbReference type="Proteomes" id="UP000244811"/>
    </source>
</evidence>
<dbReference type="PANTHER" id="PTHR13016:SF0">
    <property type="entry name" value="AMME SYNDROME CANDIDATE GENE 1 PROTEIN"/>
    <property type="match status" value="1"/>
</dbReference>
<dbReference type="Pfam" id="PF01871">
    <property type="entry name" value="AMMECR1"/>
    <property type="match status" value="1"/>
</dbReference>
<feature type="domain" description="AMMECR1" evidence="1">
    <location>
        <begin position="3"/>
        <end position="204"/>
    </location>
</feature>
<dbReference type="InterPro" id="IPR027485">
    <property type="entry name" value="AMMECR1_N"/>
</dbReference>
<dbReference type="InterPro" id="IPR036071">
    <property type="entry name" value="AMMECR1_dom_sf"/>
</dbReference>
<dbReference type="InterPro" id="IPR002733">
    <property type="entry name" value="AMMECR1_domain"/>
</dbReference>
<dbReference type="PANTHER" id="PTHR13016">
    <property type="entry name" value="AMMECR1 HOMOLOG"/>
    <property type="match status" value="1"/>
</dbReference>
<dbReference type="Gene3D" id="3.30.700.20">
    <property type="entry name" value="Hypothetical protein ph0010, domain 1"/>
    <property type="match status" value="1"/>
</dbReference>
<gene>
    <name evidence="2" type="ORF">MACK_002642</name>
</gene>
<dbReference type="SUPFAM" id="SSF143447">
    <property type="entry name" value="AMMECR1-like"/>
    <property type="match status" value="1"/>
</dbReference>
<proteinExistence type="predicted"/>
<dbReference type="EMBL" id="CP056072">
    <property type="protein sequence ID" value="UKK02549.2"/>
    <property type="molecule type" value="Genomic_DNA"/>
</dbReference>
<dbReference type="AlphaFoldDB" id="A0A976MDA9"/>
<dbReference type="InterPro" id="IPR023473">
    <property type="entry name" value="AMMECR1"/>
</dbReference>
<accession>A0A976MDA9</accession>
<dbReference type="PROSITE" id="PS51112">
    <property type="entry name" value="AMMECR1"/>
    <property type="match status" value="1"/>
</dbReference>
<evidence type="ECO:0000259" key="1">
    <source>
        <dbReference type="PROSITE" id="PS51112"/>
    </source>
</evidence>
<sequence>MANDFDSFVNDVDDTLCAVCFDTLEEELNNEKSEPRPCLTKLTSKNVKCPLFVTWNFKDGDDEELRGCIGTLEPTSLSNLKRYAHMSAFQDSRFSPISAPELENLVCRLSLLHSYEPCKNYLDWEVGKHGVLLEFEVNGRGYSATYLPEVALEHNMTKEVAIEQLIRKSGYRGSVTDSLLSSLQVTRYQSKKVKMDYREYKKYTNQNYK</sequence>
<evidence type="ECO:0000313" key="2">
    <source>
        <dbReference type="EMBL" id="UKK02549.2"/>
    </source>
</evidence>
<name>A0A976MDA9_THEOR</name>
<dbReference type="Proteomes" id="UP000244811">
    <property type="component" value="Chromosome 4"/>
</dbReference>
<protein>
    <recommendedName>
        <fullName evidence="1">AMMECR1 domain-containing protein</fullName>
    </recommendedName>
</protein>
<reference evidence="2" key="1">
    <citation type="submission" date="2022-07" db="EMBL/GenBank/DDBJ databases">
        <title>Evaluation of T. orientalis genome assembly methods using nanopore sequencing and analysis of variation between genomes.</title>
        <authorList>
            <person name="Yam J."/>
            <person name="Micallef M.L."/>
            <person name="Liu M."/>
            <person name="Djordjevic S.P."/>
            <person name="Bogema D.R."/>
            <person name="Jenkins C."/>
        </authorList>
    </citation>
    <scope>NUCLEOTIDE SEQUENCE</scope>
    <source>
        <strain evidence="2">Goon Nure</strain>
    </source>
</reference>